<accession>A0AAW5U0N7</accession>
<dbReference type="Proteomes" id="UP001209074">
    <property type="component" value="Unassembled WGS sequence"/>
</dbReference>
<dbReference type="AlphaFoldDB" id="A0AAW5U0N7"/>
<gene>
    <name evidence="1" type="ORF">ONT05_13220</name>
</gene>
<reference evidence="1" key="1">
    <citation type="submission" date="2022-11" db="EMBL/GenBank/DDBJ databases">
        <title>Genomic repertoires linked with pathogenic potency of arthritogenic Prevotella copri isolated from the gut of rheumatoid arthritis patients.</title>
        <authorList>
            <person name="Nii T."/>
            <person name="Maeda Y."/>
            <person name="Motooka D."/>
            <person name="Naito M."/>
            <person name="Matsumoto Y."/>
            <person name="Ogawa T."/>
            <person name="Oguro-Igashira E."/>
            <person name="Kishikawa T."/>
            <person name="Yamashita M."/>
            <person name="Koizumi S."/>
            <person name="Kurakawa T."/>
            <person name="Okumura R."/>
            <person name="Kayama H."/>
            <person name="Murakami M."/>
            <person name="Sakaguchi T."/>
            <person name="Das B."/>
            <person name="Nakamura S."/>
            <person name="Okada Y."/>
            <person name="Kumanogoh A."/>
            <person name="Takeda K."/>
        </authorList>
    </citation>
    <scope>NUCLEOTIDE SEQUENCE</scope>
    <source>
        <strain evidence="1">N016-13</strain>
    </source>
</reference>
<dbReference type="RefSeq" id="WP_264959378.1">
    <property type="nucleotide sequence ID" value="NZ_JAPDUQ010000001.1"/>
</dbReference>
<protein>
    <submittedName>
        <fullName evidence="1">Uncharacterized protein</fullName>
    </submittedName>
</protein>
<proteinExistence type="predicted"/>
<sequence>MRRKVLARDNWEVRFVTCPIARMPYNSSERCKDFLGKCLREREINKKRCIPLPIVLSNKDTP</sequence>
<dbReference type="EMBL" id="JAPDUS010000030">
    <property type="protein sequence ID" value="MCW4094487.1"/>
    <property type="molecule type" value="Genomic_DNA"/>
</dbReference>
<evidence type="ECO:0000313" key="1">
    <source>
        <dbReference type="EMBL" id="MCW4094487.1"/>
    </source>
</evidence>
<organism evidence="1 2">
    <name type="scientific">Segatella copri</name>
    <dbReference type="NCBI Taxonomy" id="165179"/>
    <lineage>
        <taxon>Bacteria</taxon>
        <taxon>Pseudomonadati</taxon>
        <taxon>Bacteroidota</taxon>
        <taxon>Bacteroidia</taxon>
        <taxon>Bacteroidales</taxon>
        <taxon>Prevotellaceae</taxon>
        <taxon>Segatella</taxon>
    </lineage>
</organism>
<evidence type="ECO:0000313" key="2">
    <source>
        <dbReference type="Proteomes" id="UP001209074"/>
    </source>
</evidence>
<name>A0AAW5U0N7_9BACT</name>
<comment type="caution">
    <text evidence="1">The sequence shown here is derived from an EMBL/GenBank/DDBJ whole genome shotgun (WGS) entry which is preliminary data.</text>
</comment>